<gene>
    <name evidence="6" type="ORF">HLA99_07975</name>
</gene>
<keyword evidence="1" id="KW-0805">Transcription regulation</keyword>
<sequence>MASITRRPATAKRRASAEAEILAATHRLLTAGSSFTELGVQRIADEAGVARSTFYMHFPDKSALLVRLASTTLTTSFGITSAWRPADGLEALEAVFTQVVAYYREQSAVLLAIHEVATYDTTVREFWRGQLALFTDSTIAVLREEQAVGDADAAVDADLAGRLVVVGGERAILDHIGLQDERRDAAFVRELASTWWYGVYRRPSDARAAAPE</sequence>
<evidence type="ECO:0000256" key="1">
    <source>
        <dbReference type="ARBA" id="ARBA00023015"/>
    </source>
</evidence>
<comment type="caution">
    <text evidence="6">The sequence shown here is derived from an EMBL/GenBank/DDBJ whole genome shotgun (WGS) entry which is preliminary data.</text>
</comment>
<evidence type="ECO:0000256" key="3">
    <source>
        <dbReference type="ARBA" id="ARBA00023163"/>
    </source>
</evidence>
<keyword evidence="2 4" id="KW-0238">DNA-binding</keyword>
<evidence type="ECO:0000259" key="5">
    <source>
        <dbReference type="PROSITE" id="PS50977"/>
    </source>
</evidence>
<evidence type="ECO:0000256" key="2">
    <source>
        <dbReference type="ARBA" id="ARBA00023125"/>
    </source>
</evidence>
<dbReference type="InterPro" id="IPR049397">
    <property type="entry name" value="EthR_C"/>
</dbReference>
<dbReference type="SUPFAM" id="SSF46689">
    <property type="entry name" value="Homeodomain-like"/>
    <property type="match status" value="1"/>
</dbReference>
<proteinExistence type="predicted"/>
<dbReference type="GO" id="GO:0000976">
    <property type="term" value="F:transcription cis-regulatory region binding"/>
    <property type="evidence" value="ECO:0007669"/>
    <property type="project" value="TreeGrafter"/>
</dbReference>
<evidence type="ECO:0000313" key="6">
    <source>
        <dbReference type="EMBL" id="NNH03783.1"/>
    </source>
</evidence>
<feature type="DNA-binding region" description="H-T-H motif" evidence="4">
    <location>
        <begin position="39"/>
        <end position="58"/>
    </location>
</feature>
<accession>A0A7Y2M2A9</accession>
<dbReference type="Proteomes" id="UP000543598">
    <property type="component" value="Unassembled WGS sequence"/>
</dbReference>
<dbReference type="PROSITE" id="PS50977">
    <property type="entry name" value="HTH_TETR_2"/>
    <property type="match status" value="1"/>
</dbReference>
<dbReference type="PANTHER" id="PTHR30055:SF234">
    <property type="entry name" value="HTH-TYPE TRANSCRIPTIONAL REGULATOR BETI"/>
    <property type="match status" value="1"/>
</dbReference>
<dbReference type="GO" id="GO:0003700">
    <property type="term" value="F:DNA-binding transcription factor activity"/>
    <property type="evidence" value="ECO:0007669"/>
    <property type="project" value="TreeGrafter"/>
</dbReference>
<evidence type="ECO:0000256" key="4">
    <source>
        <dbReference type="PROSITE-ProRule" id="PRU00335"/>
    </source>
</evidence>
<keyword evidence="7" id="KW-1185">Reference proteome</keyword>
<dbReference type="Pfam" id="PF21313">
    <property type="entry name" value="EthR_C"/>
    <property type="match status" value="1"/>
</dbReference>
<dbReference type="InterPro" id="IPR036271">
    <property type="entry name" value="Tet_transcr_reg_TetR-rel_C_sf"/>
</dbReference>
<dbReference type="SUPFAM" id="SSF48498">
    <property type="entry name" value="Tetracyclin repressor-like, C-terminal domain"/>
    <property type="match status" value="1"/>
</dbReference>
<dbReference type="RefSeq" id="WP_167036370.1">
    <property type="nucleotide sequence ID" value="NZ_BAAANA010000001.1"/>
</dbReference>
<evidence type="ECO:0000313" key="7">
    <source>
        <dbReference type="Proteomes" id="UP000543598"/>
    </source>
</evidence>
<reference evidence="6 7" key="1">
    <citation type="submission" date="2020-05" db="EMBL/GenBank/DDBJ databases">
        <title>MicrobeNet Type strains.</title>
        <authorList>
            <person name="Nicholson A.C."/>
        </authorList>
    </citation>
    <scope>NUCLEOTIDE SEQUENCE [LARGE SCALE GENOMIC DNA]</scope>
    <source>
        <strain evidence="6 7">JCM 14282</strain>
    </source>
</reference>
<dbReference type="InterPro" id="IPR001647">
    <property type="entry name" value="HTH_TetR"/>
</dbReference>
<keyword evidence="3" id="KW-0804">Transcription</keyword>
<dbReference type="Gene3D" id="1.10.10.60">
    <property type="entry name" value="Homeodomain-like"/>
    <property type="match status" value="1"/>
</dbReference>
<feature type="domain" description="HTH tetR-type" evidence="5">
    <location>
        <begin position="15"/>
        <end position="76"/>
    </location>
</feature>
<dbReference type="PANTHER" id="PTHR30055">
    <property type="entry name" value="HTH-TYPE TRANSCRIPTIONAL REGULATOR RUTR"/>
    <property type="match status" value="1"/>
</dbReference>
<dbReference type="EMBL" id="JABEMB010000008">
    <property type="protein sequence ID" value="NNH03783.1"/>
    <property type="molecule type" value="Genomic_DNA"/>
</dbReference>
<dbReference type="Gene3D" id="1.10.357.10">
    <property type="entry name" value="Tetracycline Repressor, domain 2"/>
    <property type="match status" value="1"/>
</dbReference>
<organism evidence="6 7">
    <name type="scientific">Microbacterium ulmi</name>
    <dbReference type="NCBI Taxonomy" id="179095"/>
    <lineage>
        <taxon>Bacteria</taxon>
        <taxon>Bacillati</taxon>
        <taxon>Actinomycetota</taxon>
        <taxon>Actinomycetes</taxon>
        <taxon>Micrococcales</taxon>
        <taxon>Microbacteriaceae</taxon>
        <taxon>Microbacterium</taxon>
    </lineage>
</organism>
<protein>
    <submittedName>
        <fullName evidence="6">TetR/AcrR family transcriptional regulator</fullName>
    </submittedName>
</protein>
<dbReference type="Pfam" id="PF00440">
    <property type="entry name" value="TetR_N"/>
    <property type="match status" value="1"/>
</dbReference>
<dbReference type="InterPro" id="IPR050109">
    <property type="entry name" value="HTH-type_TetR-like_transc_reg"/>
</dbReference>
<name>A0A7Y2M2A9_9MICO</name>
<dbReference type="AlphaFoldDB" id="A0A7Y2M2A9"/>
<dbReference type="InterPro" id="IPR009057">
    <property type="entry name" value="Homeodomain-like_sf"/>
</dbReference>